<evidence type="ECO:0000313" key="2">
    <source>
        <dbReference type="EMBL" id="CAB4674173.1"/>
    </source>
</evidence>
<sequence length="574" mass="63630">MNQKPIKDVEEVEKDEGSGMDEFIATILFILVLPLALAKYVTPRWAARPGVWRVKEIKNEIRKAIALAVPLNLLAVVITWNEVKTQNWIFTCFGIIVLWISMVPGALAIASYELSVVQSEIFKGKFDLAILDAVRRAILTNAFARAHRIFSKLTFILPRENSREEKVIGITANPVDHRLRQDRKNVPDISTLNKYLDRDLISFPLNPTSSAHHLVIAATGAGKSHLLSRMGSCALDANWRVVFIDFKGGRQERELFSAIGCDTMKTKPRVKNWPGDPIDLFRGSKEDIADRITGFLPAPTQGDGDFYRARMVRALWAVIVYTSAPAPTNVDEILNRVRNGNSFAERAEDRAIFGQKEKGIPVGDVIAEGLANRLDPLRGVGPRATHSGFSWSDPWETAVFSLDATKESDLRIGAAILHDFDSWLRTPMRQENPKPILFVVDEAGALGRINATHTLLNLVARGRSSGVSVVIASQTLGSLSLTGQELLNTGPIRWLGQTPSPQEMIDATGTKHVVETSYGEGDNGWNGKRSGRAQRAYAVDPDVIRDLPKFYWNISEGGKNIYAYVPPLNYQEGL</sequence>
<name>A0A6J6MP19_9ZZZZ</name>
<dbReference type="EMBL" id="CAEZXD010000011">
    <property type="protein sequence ID" value="CAB4674173.1"/>
    <property type="molecule type" value="Genomic_DNA"/>
</dbReference>
<protein>
    <submittedName>
        <fullName evidence="2">Unannotated protein</fullName>
    </submittedName>
</protein>
<reference evidence="2" key="1">
    <citation type="submission" date="2020-05" db="EMBL/GenBank/DDBJ databases">
        <authorList>
            <person name="Chiriac C."/>
            <person name="Salcher M."/>
            <person name="Ghai R."/>
            <person name="Kavagutti S V."/>
        </authorList>
    </citation>
    <scope>NUCLEOTIDE SEQUENCE</scope>
</reference>
<dbReference type="Gene3D" id="3.40.50.300">
    <property type="entry name" value="P-loop containing nucleotide triphosphate hydrolases"/>
    <property type="match status" value="2"/>
</dbReference>
<dbReference type="CDD" id="cd01127">
    <property type="entry name" value="TrwB_TraG_TraD_VirD4"/>
    <property type="match status" value="1"/>
</dbReference>
<dbReference type="InterPro" id="IPR027417">
    <property type="entry name" value="P-loop_NTPase"/>
</dbReference>
<feature type="transmembrane region" description="Helical" evidence="1">
    <location>
        <begin position="23"/>
        <end position="42"/>
    </location>
</feature>
<keyword evidence="1" id="KW-1133">Transmembrane helix</keyword>
<gene>
    <name evidence="2" type="ORF">UFOPK2343_00582</name>
</gene>
<dbReference type="AlphaFoldDB" id="A0A6J6MP19"/>
<proteinExistence type="predicted"/>
<keyword evidence="1" id="KW-0472">Membrane</keyword>
<dbReference type="SUPFAM" id="SSF52540">
    <property type="entry name" value="P-loop containing nucleoside triphosphate hydrolases"/>
    <property type="match status" value="1"/>
</dbReference>
<keyword evidence="1" id="KW-0812">Transmembrane</keyword>
<organism evidence="2">
    <name type="scientific">freshwater metagenome</name>
    <dbReference type="NCBI Taxonomy" id="449393"/>
    <lineage>
        <taxon>unclassified sequences</taxon>
        <taxon>metagenomes</taxon>
        <taxon>ecological metagenomes</taxon>
    </lineage>
</organism>
<feature type="transmembrane region" description="Helical" evidence="1">
    <location>
        <begin position="87"/>
        <end position="110"/>
    </location>
</feature>
<accession>A0A6J6MP19</accession>
<evidence type="ECO:0000256" key="1">
    <source>
        <dbReference type="SAM" id="Phobius"/>
    </source>
</evidence>